<keyword evidence="5" id="KW-0812">Transmembrane</keyword>
<dbReference type="GO" id="GO:0005524">
    <property type="term" value="F:ATP binding"/>
    <property type="evidence" value="ECO:0007669"/>
    <property type="project" value="UniProtKB-UniRule"/>
</dbReference>
<dbReference type="InterPro" id="IPR050823">
    <property type="entry name" value="Plant_Ser_Thr_Prot_Kinase"/>
</dbReference>
<dbReference type="AlphaFoldDB" id="A0AAV6KC75"/>
<evidence type="ECO:0000256" key="13">
    <source>
        <dbReference type="ARBA" id="ARBA00047899"/>
    </source>
</evidence>
<evidence type="ECO:0000256" key="5">
    <source>
        <dbReference type="ARBA" id="ARBA00022692"/>
    </source>
</evidence>
<evidence type="ECO:0000256" key="15">
    <source>
        <dbReference type="PROSITE-ProRule" id="PRU10141"/>
    </source>
</evidence>
<keyword evidence="10" id="KW-1133">Transmembrane helix</keyword>
<evidence type="ECO:0000256" key="6">
    <source>
        <dbReference type="ARBA" id="ARBA00022729"/>
    </source>
</evidence>
<keyword evidence="6 17" id="KW-0732">Signal</keyword>
<evidence type="ECO:0000256" key="17">
    <source>
        <dbReference type="SAM" id="SignalP"/>
    </source>
</evidence>
<dbReference type="Pfam" id="PF12819">
    <property type="entry name" value="Malectin_like"/>
    <property type="match status" value="1"/>
</dbReference>
<evidence type="ECO:0000256" key="2">
    <source>
        <dbReference type="ARBA" id="ARBA00012513"/>
    </source>
</evidence>
<reference evidence="19" key="1">
    <citation type="submission" date="2020-08" db="EMBL/GenBank/DDBJ databases">
        <title>Plant Genome Project.</title>
        <authorList>
            <person name="Zhang R.-G."/>
        </authorList>
    </citation>
    <scope>NUCLEOTIDE SEQUENCE</scope>
    <source>
        <strain evidence="19">WSP0</strain>
        <tissue evidence="19">Leaf</tissue>
    </source>
</reference>
<dbReference type="InterPro" id="IPR008271">
    <property type="entry name" value="Ser/Thr_kinase_AS"/>
</dbReference>
<dbReference type="InterPro" id="IPR024788">
    <property type="entry name" value="Malectin-like_Carb-bd_dom"/>
</dbReference>
<evidence type="ECO:0000256" key="12">
    <source>
        <dbReference type="ARBA" id="ARBA00023180"/>
    </source>
</evidence>
<protein>
    <recommendedName>
        <fullName evidence="2">non-specific serine/threonine protein kinase</fullName>
        <ecNumber evidence="2">2.7.11.1</ecNumber>
    </recommendedName>
</protein>
<comment type="caution">
    <text evidence="19">The sequence shown here is derived from an EMBL/GenBank/DDBJ whole genome shotgun (WGS) entry which is preliminary data.</text>
</comment>
<dbReference type="FunFam" id="2.60.120.430:FF:000007">
    <property type="entry name" value="FERONIA receptor-like kinase"/>
    <property type="match status" value="1"/>
</dbReference>
<dbReference type="EC" id="2.7.11.1" evidence="2"/>
<feature type="compositionally biased region" description="Acidic residues" evidence="16">
    <location>
        <begin position="717"/>
        <end position="730"/>
    </location>
</feature>
<sequence length="1159" mass="130235">MFPYLLSIAVVPLYFFLHQSTFSLAINSPNFYSQQLDHVVLNCGSSGNSISVDTRQWIGDTGSKYINSLHGSKSKLISSKATDQPLPSDQIPYATAQLSRWPFTYTFHVNPGQKLIRLHFYPASYRGGFKRSKAFFTVKAGPYTLLSNFSASLTVDALGLQYLVKEYCVHVEEDQPLIVTFSPSQSGYSDEAYAFVNGIEIISTPAALYYTPEGTPAAQIIGKRDRLTVDKSIALEKVHRLNIGGSSISSTEDTGMFRDWFKDSNYLLEKSSIQPVTTTIPIKYSSIPPYTAPQKVYQTSWSMAPDKKTSNTQFNFTWRLPVDLGFRYLLRLHFCELEYGIKESGRMEFSIFVNEQVVEAKGDLVEWSGGNGIAVYKDYVVMMEGDRTEGKHDLLIVLHPHNHEWTEPTYATLKGIEVFKLSNPDKNLAGVNPVLLARASTSSKPKKLVFASGGHAIATGLVILLTVLNIIVYELRVLGENSGWRNLSLSTLEGLCRRFSLAELISVTNNFDEELVIGSGGFGKVYKALIDDGAAIVALKRLNLKSKQGAKESWTEIEMLSKLRHTHLVSLLGYCNEHNEMILVYEFMEHGTLADHLYKFKTNGNGIDGHMSWEQRLNICIGAARGLDYLHTGIQHGIIHRDVKTTNILLDKDWIAKISDFGLCKLVSASHSHTHVFAEVANKCLDSHPKGRPTMADVVVRLERVLALENPCMVPSTEEEDEEEEEEDDLSVGGSVYEQFGENAERENTQGQNRSKGKVSKVFQSSIKFLVESVDIKWKKRKAHDSNCEKSLPDHGLTRSRLQWKNVTLQFRPFSVGSNIPRNFTSLAASGGNEAYLKGQILPTPNLRIFSFLELKNATKNFRKDRLLGEAGFWKVYKGWLYDKNGSGLFLAVQKMNPESWQGFEEWQSELDILGRFSHPNLVKLLGYCWEENERLLVYEFVPKGLLEKLLFGWGSAVQPLPWDIRLNILIGAARGLEFLHTSDKQVIYRHFKTSNILLDESYNVKMAAIEPRVTTPVMGTYGYAAPATGHLCMKSDVYAYGVVLVEMLTGLRVFDGNSPSEQSNLVDWVKPYLLQERKLVDIMDSRLEGEYPSKAAFKIAQLALKCLAPEQKTRPSMKAVVETLEHIEASNGKPMDTLHHPPPLPCRQKRIQAHQLAL</sequence>
<feature type="signal peptide" evidence="17">
    <location>
        <begin position="1"/>
        <end position="25"/>
    </location>
</feature>
<feature type="binding site" evidence="15">
    <location>
        <position position="540"/>
    </location>
    <ligand>
        <name>ATP</name>
        <dbReference type="ChEBI" id="CHEBI:30616"/>
    </ligand>
</feature>
<evidence type="ECO:0000256" key="11">
    <source>
        <dbReference type="ARBA" id="ARBA00023136"/>
    </source>
</evidence>
<organism evidence="19 20">
    <name type="scientific">Rhododendron griersonianum</name>
    <dbReference type="NCBI Taxonomy" id="479676"/>
    <lineage>
        <taxon>Eukaryota</taxon>
        <taxon>Viridiplantae</taxon>
        <taxon>Streptophyta</taxon>
        <taxon>Embryophyta</taxon>
        <taxon>Tracheophyta</taxon>
        <taxon>Spermatophyta</taxon>
        <taxon>Magnoliopsida</taxon>
        <taxon>eudicotyledons</taxon>
        <taxon>Gunneridae</taxon>
        <taxon>Pentapetalae</taxon>
        <taxon>asterids</taxon>
        <taxon>Ericales</taxon>
        <taxon>Ericaceae</taxon>
        <taxon>Ericoideae</taxon>
        <taxon>Rhodoreae</taxon>
        <taxon>Rhododendron</taxon>
    </lineage>
</organism>
<evidence type="ECO:0000256" key="1">
    <source>
        <dbReference type="ARBA" id="ARBA00004479"/>
    </source>
</evidence>
<evidence type="ECO:0000256" key="8">
    <source>
        <dbReference type="ARBA" id="ARBA00022777"/>
    </source>
</evidence>
<dbReference type="Gene3D" id="3.30.200.20">
    <property type="entry name" value="Phosphorylase Kinase, domain 1"/>
    <property type="match status" value="2"/>
</dbReference>
<dbReference type="FunFam" id="2.60.120.430:FF:000003">
    <property type="entry name" value="FERONIA receptor-like kinase"/>
    <property type="match status" value="1"/>
</dbReference>
<dbReference type="SUPFAM" id="SSF56112">
    <property type="entry name" value="Protein kinase-like (PK-like)"/>
    <property type="match status" value="2"/>
</dbReference>
<evidence type="ECO:0000256" key="4">
    <source>
        <dbReference type="ARBA" id="ARBA00022679"/>
    </source>
</evidence>
<dbReference type="PANTHER" id="PTHR45621">
    <property type="entry name" value="OS01G0588500 PROTEIN-RELATED"/>
    <property type="match status" value="1"/>
</dbReference>
<keyword evidence="3" id="KW-0723">Serine/threonine-protein kinase</keyword>
<evidence type="ECO:0000256" key="3">
    <source>
        <dbReference type="ARBA" id="ARBA00022527"/>
    </source>
</evidence>
<evidence type="ECO:0000256" key="7">
    <source>
        <dbReference type="ARBA" id="ARBA00022741"/>
    </source>
</evidence>
<comment type="subcellular location">
    <subcellularLocation>
        <location evidence="1">Membrane</location>
        <topology evidence="1">Single-pass type I membrane protein</topology>
    </subcellularLocation>
</comment>
<dbReference type="Pfam" id="PF00069">
    <property type="entry name" value="Pkinase"/>
    <property type="match status" value="2"/>
</dbReference>
<feature type="chain" id="PRO_5043518166" description="non-specific serine/threonine protein kinase" evidence="17">
    <location>
        <begin position="26"/>
        <end position="1159"/>
    </location>
</feature>
<evidence type="ECO:0000256" key="16">
    <source>
        <dbReference type="SAM" id="MobiDB-lite"/>
    </source>
</evidence>
<evidence type="ECO:0000313" key="19">
    <source>
        <dbReference type="EMBL" id="KAG5550088.1"/>
    </source>
</evidence>
<accession>A0AAV6KC75</accession>
<dbReference type="PROSITE" id="PS50011">
    <property type="entry name" value="PROTEIN_KINASE_DOM"/>
    <property type="match status" value="1"/>
</dbReference>
<name>A0AAV6KC75_9ERIC</name>
<dbReference type="FunFam" id="1.10.510.10:FF:001023">
    <property type="entry name" value="Os07g0541700 protein"/>
    <property type="match status" value="1"/>
</dbReference>
<comment type="catalytic activity">
    <reaction evidence="14">
        <text>L-seryl-[protein] + ATP = O-phospho-L-seryl-[protein] + ADP + H(+)</text>
        <dbReference type="Rhea" id="RHEA:17989"/>
        <dbReference type="Rhea" id="RHEA-COMP:9863"/>
        <dbReference type="Rhea" id="RHEA-COMP:11604"/>
        <dbReference type="ChEBI" id="CHEBI:15378"/>
        <dbReference type="ChEBI" id="CHEBI:29999"/>
        <dbReference type="ChEBI" id="CHEBI:30616"/>
        <dbReference type="ChEBI" id="CHEBI:83421"/>
        <dbReference type="ChEBI" id="CHEBI:456216"/>
        <dbReference type="EC" id="2.7.11.1"/>
    </reaction>
</comment>
<dbReference type="GO" id="GO:0016020">
    <property type="term" value="C:membrane"/>
    <property type="evidence" value="ECO:0007669"/>
    <property type="project" value="UniProtKB-SubCell"/>
</dbReference>
<dbReference type="InterPro" id="IPR017441">
    <property type="entry name" value="Protein_kinase_ATP_BS"/>
</dbReference>
<keyword evidence="11" id="KW-0472">Membrane</keyword>
<evidence type="ECO:0000256" key="14">
    <source>
        <dbReference type="ARBA" id="ARBA00048679"/>
    </source>
</evidence>
<dbReference type="InterPro" id="IPR011009">
    <property type="entry name" value="Kinase-like_dom_sf"/>
</dbReference>
<feature type="domain" description="Protein kinase" evidence="18">
    <location>
        <begin position="511"/>
        <end position="1130"/>
    </location>
</feature>
<evidence type="ECO:0000259" key="18">
    <source>
        <dbReference type="PROSITE" id="PS50011"/>
    </source>
</evidence>
<dbReference type="Gene3D" id="2.60.120.430">
    <property type="entry name" value="Galactose-binding lectin"/>
    <property type="match status" value="2"/>
</dbReference>
<gene>
    <name evidence="19" type="ORF">RHGRI_015141</name>
</gene>
<keyword evidence="8" id="KW-0418">Kinase</keyword>
<keyword evidence="9 15" id="KW-0067">ATP-binding</keyword>
<dbReference type="GO" id="GO:0004674">
    <property type="term" value="F:protein serine/threonine kinase activity"/>
    <property type="evidence" value="ECO:0007669"/>
    <property type="project" value="UniProtKB-KW"/>
</dbReference>
<dbReference type="Gene3D" id="1.10.510.10">
    <property type="entry name" value="Transferase(Phosphotransferase) domain 1"/>
    <property type="match status" value="2"/>
</dbReference>
<proteinExistence type="predicted"/>
<dbReference type="EMBL" id="JACTNZ010000005">
    <property type="protein sequence ID" value="KAG5550088.1"/>
    <property type="molecule type" value="Genomic_DNA"/>
</dbReference>
<feature type="region of interest" description="Disordered" evidence="16">
    <location>
        <begin position="713"/>
        <end position="732"/>
    </location>
</feature>
<dbReference type="PROSITE" id="PS00108">
    <property type="entry name" value="PROTEIN_KINASE_ST"/>
    <property type="match status" value="1"/>
</dbReference>
<dbReference type="Proteomes" id="UP000823749">
    <property type="component" value="Chromosome 5"/>
</dbReference>
<evidence type="ECO:0000256" key="9">
    <source>
        <dbReference type="ARBA" id="ARBA00022840"/>
    </source>
</evidence>
<evidence type="ECO:0000313" key="20">
    <source>
        <dbReference type="Proteomes" id="UP000823749"/>
    </source>
</evidence>
<dbReference type="SMART" id="SM00220">
    <property type="entry name" value="S_TKc"/>
    <property type="match status" value="2"/>
</dbReference>
<dbReference type="PROSITE" id="PS00107">
    <property type="entry name" value="PROTEIN_KINASE_ATP"/>
    <property type="match status" value="1"/>
</dbReference>
<evidence type="ECO:0000256" key="10">
    <source>
        <dbReference type="ARBA" id="ARBA00022989"/>
    </source>
</evidence>
<keyword evidence="20" id="KW-1185">Reference proteome</keyword>
<keyword evidence="7 15" id="KW-0547">Nucleotide-binding</keyword>
<keyword evidence="4" id="KW-0808">Transferase</keyword>
<comment type="catalytic activity">
    <reaction evidence="13">
        <text>L-threonyl-[protein] + ATP = O-phospho-L-threonyl-[protein] + ADP + H(+)</text>
        <dbReference type="Rhea" id="RHEA:46608"/>
        <dbReference type="Rhea" id="RHEA-COMP:11060"/>
        <dbReference type="Rhea" id="RHEA-COMP:11605"/>
        <dbReference type="ChEBI" id="CHEBI:15378"/>
        <dbReference type="ChEBI" id="CHEBI:30013"/>
        <dbReference type="ChEBI" id="CHEBI:30616"/>
        <dbReference type="ChEBI" id="CHEBI:61977"/>
        <dbReference type="ChEBI" id="CHEBI:456216"/>
        <dbReference type="EC" id="2.7.11.1"/>
    </reaction>
</comment>
<dbReference type="FunFam" id="3.30.200.20:FF:000039">
    <property type="entry name" value="receptor-like protein kinase FERONIA"/>
    <property type="match status" value="1"/>
</dbReference>
<keyword evidence="12" id="KW-0325">Glycoprotein</keyword>
<dbReference type="InterPro" id="IPR000719">
    <property type="entry name" value="Prot_kinase_dom"/>
</dbReference>